<evidence type="ECO:0000259" key="3">
    <source>
        <dbReference type="PROSITE" id="PS50887"/>
    </source>
</evidence>
<dbReference type="InterPro" id="IPR050706">
    <property type="entry name" value="Cyclic-di-GMP_PDE-like"/>
</dbReference>
<comment type="caution">
    <text evidence="4">The sequence shown here is derived from an EMBL/GenBank/DDBJ whole genome shotgun (WGS) entry which is preliminary data.</text>
</comment>
<keyword evidence="1" id="KW-0812">Transmembrane</keyword>
<dbReference type="EMBL" id="JAVDBT010000013">
    <property type="protein sequence ID" value="MDQ2067491.1"/>
    <property type="molecule type" value="Genomic_DNA"/>
</dbReference>
<dbReference type="PANTHER" id="PTHR33121:SF70">
    <property type="entry name" value="SIGNALING PROTEIN YKOW"/>
    <property type="match status" value="1"/>
</dbReference>
<proteinExistence type="predicted"/>
<dbReference type="SUPFAM" id="SSF141868">
    <property type="entry name" value="EAL domain-like"/>
    <property type="match status" value="1"/>
</dbReference>
<feature type="domain" description="GGDEF" evidence="3">
    <location>
        <begin position="101"/>
        <end position="237"/>
    </location>
</feature>
<dbReference type="SMART" id="SM00052">
    <property type="entry name" value="EAL"/>
    <property type="match status" value="1"/>
</dbReference>
<dbReference type="InterPro" id="IPR043128">
    <property type="entry name" value="Rev_trsase/Diguanyl_cyclase"/>
</dbReference>
<dbReference type="Pfam" id="PF00990">
    <property type="entry name" value="GGDEF"/>
    <property type="match status" value="1"/>
</dbReference>
<dbReference type="Gene3D" id="3.30.70.270">
    <property type="match status" value="1"/>
</dbReference>
<dbReference type="CDD" id="cd01948">
    <property type="entry name" value="EAL"/>
    <property type="match status" value="1"/>
</dbReference>
<dbReference type="Gene3D" id="3.20.20.450">
    <property type="entry name" value="EAL domain"/>
    <property type="match status" value="1"/>
</dbReference>
<dbReference type="InterPro" id="IPR000160">
    <property type="entry name" value="GGDEF_dom"/>
</dbReference>
<dbReference type="SUPFAM" id="SSF55073">
    <property type="entry name" value="Nucleotide cyclase"/>
    <property type="match status" value="1"/>
</dbReference>
<accession>A0ABU0W0H3</accession>
<keyword evidence="1" id="KW-0472">Membrane</keyword>
<reference evidence="4 5" key="1">
    <citation type="submission" date="2023-08" db="EMBL/GenBank/DDBJ databases">
        <title>Characterization of two Paracoccaceae strains isolated from Phycosphere and proposal of Xinfangfangia lacusdiani sp. nov.</title>
        <authorList>
            <person name="Deng Y."/>
            <person name="Zhang Y.Q."/>
        </authorList>
    </citation>
    <scope>NUCLEOTIDE SEQUENCE [LARGE SCALE GENOMIC DNA]</scope>
    <source>
        <strain evidence="4 5">CPCC 101601</strain>
    </source>
</reference>
<feature type="domain" description="EAL" evidence="2">
    <location>
        <begin position="246"/>
        <end position="501"/>
    </location>
</feature>
<evidence type="ECO:0000256" key="1">
    <source>
        <dbReference type="SAM" id="Phobius"/>
    </source>
</evidence>
<dbReference type="Pfam" id="PF00563">
    <property type="entry name" value="EAL"/>
    <property type="match status" value="1"/>
</dbReference>
<keyword evidence="5" id="KW-1185">Reference proteome</keyword>
<dbReference type="Proteomes" id="UP001239680">
    <property type="component" value="Unassembled WGS sequence"/>
</dbReference>
<feature type="transmembrane region" description="Helical" evidence="1">
    <location>
        <begin position="25"/>
        <end position="58"/>
    </location>
</feature>
<evidence type="ECO:0000313" key="4">
    <source>
        <dbReference type="EMBL" id="MDQ2067491.1"/>
    </source>
</evidence>
<keyword evidence="4" id="KW-0378">Hydrolase</keyword>
<dbReference type="InterPro" id="IPR001633">
    <property type="entry name" value="EAL_dom"/>
</dbReference>
<dbReference type="InterPro" id="IPR029787">
    <property type="entry name" value="Nucleotide_cyclase"/>
</dbReference>
<dbReference type="InterPro" id="IPR035919">
    <property type="entry name" value="EAL_sf"/>
</dbReference>
<organism evidence="4 5">
    <name type="scientific">Pseudogemmobacter lacusdianii</name>
    <dbReference type="NCBI Taxonomy" id="3069608"/>
    <lineage>
        <taxon>Bacteria</taxon>
        <taxon>Pseudomonadati</taxon>
        <taxon>Pseudomonadota</taxon>
        <taxon>Alphaproteobacteria</taxon>
        <taxon>Rhodobacterales</taxon>
        <taxon>Paracoccaceae</taxon>
        <taxon>Pseudogemmobacter</taxon>
    </lineage>
</organism>
<dbReference type="EC" id="3.1.4.52" evidence="4"/>
<dbReference type="SMART" id="SM00267">
    <property type="entry name" value="GGDEF"/>
    <property type="match status" value="1"/>
</dbReference>
<evidence type="ECO:0000259" key="2">
    <source>
        <dbReference type="PROSITE" id="PS50883"/>
    </source>
</evidence>
<name>A0ABU0W0H3_9RHOB</name>
<evidence type="ECO:0000313" key="5">
    <source>
        <dbReference type="Proteomes" id="UP001239680"/>
    </source>
</evidence>
<dbReference type="PROSITE" id="PS50883">
    <property type="entry name" value="EAL"/>
    <property type="match status" value="1"/>
</dbReference>
<dbReference type="RefSeq" id="WP_306681193.1">
    <property type="nucleotide sequence ID" value="NZ_JAVDBT010000013.1"/>
</dbReference>
<sequence length="516" mass="56388">MLRPTALSFPLRLMRLLAWVRRPEFLVFLPAITLAGFWLGGESVLLLLALGLPLMFALTAQADRDWREESWAKQDGGEGPSLRRALAMLDGFLPQLNETGQHSACLVVQFDGWEQLLERHGRSACADVLARTQDRLAGALRRGDLVAPLQGEGFAIILAPVKRLDLEALVQLCGRLQEAISAPISLGATQIYVTASIGFCIAGRSAEMTGPSLLEAAQLAADEAGRQGGGAIRAYAPEMASQLAMRDAMRDQIEAAFDNDEIRPQFQPQICTDTGKISGMEALARWHHPERGCLAPAEFLPAVESCHLTERLGEVMLFHALSALAEWDRRSLRVPCVSVNFAASELRNPRLPDRLKWELDRFELTADRLTIEILETVIAGSAQDVVVANIAALAAMGCGIDLDDFGTGHASITTIRRFAVRRLKIDRSFVTKVDQDREQQKMVAAILSLAERLGLQTLAEGVETAPEHAMLAQLGCGHVQGYAVARPMPLDEVTAWIARHNARPGQIPKIGVRSPR</sequence>
<dbReference type="PANTHER" id="PTHR33121">
    <property type="entry name" value="CYCLIC DI-GMP PHOSPHODIESTERASE PDEF"/>
    <property type="match status" value="1"/>
</dbReference>
<dbReference type="GO" id="GO:0071111">
    <property type="term" value="F:cyclic-guanylate-specific phosphodiesterase activity"/>
    <property type="evidence" value="ECO:0007669"/>
    <property type="project" value="UniProtKB-EC"/>
</dbReference>
<keyword evidence="1" id="KW-1133">Transmembrane helix</keyword>
<gene>
    <name evidence="4" type="ORF">Q9295_14020</name>
</gene>
<protein>
    <submittedName>
        <fullName evidence="4">GGDEF domain-containing phosphodiesterase</fullName>
        <ecNumber evidence="4">3.1.4.52</ecNumber>
    </submittedName>
</protein>
<dbReference type="PROSITE" id="PS50887">
    <property type="entry name" value="GGDEF"/>
    <property type="match status" value="1"/>
</dbReference>